<dbReference type="Gramene" id="OPUNC03G20090.1">
    <property type="protein sequence ID" value="OPUNC03G20090.1"/>
    <property type="gene ID" value="OPUNC03G20090"/>
</dbReference>
<dbReference type="OMA" id="SDIVVWR"/>
<reference evidence="3" key="2">
    <citation type="submission" date="2018-05" db="EMBL/GenBank/DDBJ databases">
        <title>OpunRS2 (Oryza punctata Reference Sequence Version 2).</title>
        <authorList>
            <person name="Zhang J."/>
            <person name="Kudrna D."/>
            <person name="Lee S."/>
            <person name="Talag J."/>
            <person name="Welchert J."/>
            <person name="Wing R.A."/>
        </authorList>
    </citation>
    <scope>NUCLEOTIDE SEQUENCE [LARGE SCALE GENOMIC DNA]</scope>
</reference>
<keyword evidence="2" id="KW-0732">Signal</keyword>
<dbReference type="AlphaFoldDB" id="A0A0E0KF01"/>
<name>A0A0E0KF01_ORYPU</name>
<dbReference type="eggNOG" id="ENOG502R3MG">
    <property type="taxonomic scope" value="Eukaryota"/>
</dbReference>
<accession>A0A0E0KF01</accession>
<keyword evidence="4" id="KW-1185">Reference proteome</keyword>
<evidence type="ECO:0000313" key="3">
    <source>
        <dbReference type="EnsemblPlants" id="OPUNC03G20090.1"/>
    </source>
</evidence>
<reference evidence="3" key="1">
    <citation type="submission" date="2015-04" db="UniProtKB">
        <authorList>
            <consortium name="EnsemblPlants"/>
        </authorList>
    </citation>
    <scope>IDENTIFICATION</scope>
</reference>
<dbReference type="HOGENOM" id="CLU_1009611_0_0_1"/>
<proteinExistence type="predicted"/>
<dbReference type="Proteomes" id="UP000026962">
    <property type="component" value="Chromosome 3"/>
</dbReference>
<protein>
    <recommendedName>
        <fullName evidence="5">DUF4408 domain-containing protein</fullName>
    </recommendedName>
</protein>
<evidence type="ECO:0000313" key="4">
    <source>
        <dbReference type="Proteomes" id="UP000026962"/>
    </source>
</evidence>
<feature type="compositionally biased region" description="Polar residues" evidence="1">
    <location>
        <begin position="149"/>
        <end position="159"/>
    </location>
</feature>
<evidence type="ECO:0000256" key="1">
    <source>
        <dbReference type="SAM" id="MobiDB-lite"/>
    </source>
</evidence>
<feature type="region of interest" description="Disordered" evidence="1">
    <location>
        <begin position="135"/>
        <end position="175"/>
    </location>
</feature>
<feature type="chain" id="PRO_5002365168" description="DUF4408 domain-containing protein" evidence="2">
    <location>
        <begin position="27"/>
        <end position="268"/>
    </location>
</feature>
<dbReference type="EnsemblPlants" id="OPUNC03G20090.1">
    <property type="protein sequence ID" value="OPUNC03G20090.1"/>
    <property type="gene ID" value="OPUNC03G20090"/>
</dbReference>
<organism evidence="3">
    <name type="scientific">Oryza punctata</name>
    <name type="common">Red rice</name>
    <dbReference type="NCBI Taxonomy" id="4537"/>
    <lineage>
        <taxon>Eukaryota</taxon>
        <taxon>Viridiplantae</taxon>
        <taxon>Streptophyta</taxon>
        <taxon>Embryophyta</taxon>
        <taxon>Tracheophyta</taxon>
        <taxon>Spermatophyta</taxon>
        <taxon>Magnoliopsida</taxon>
        <taxon>Liliopsida</taxon>
        <taxon>Poales</taxon>
        <taxon>Poaceae</taxon>
        <taxon>BOP clade</taxon>
        <taxon>Oryzoideae</taxon>
        <taxon>Oryzeae</taxon>
        <taxon>Oryzinae</taxon>
        <taxon>Oryza</taxon>
    </lineage>
</organism>
<evidence type="ECO:0008006" key="5">
    <source>
        <dbReference type="Google" id="ProtNLM"/>
    </source>
</evidence>
<evidence type="ECO:0000256" key="2">
    <source>
        <dbReference type="SAM" id="SignalP"/>
    </source>
</evidence>
<feature type="region of interest" description="Disordered" evidence="1">
    <location>
        <begin position="84"/>
        <end position="114"/>
    </location>
</feature>
<sequence>MEGKAVVAALLTTLLLPLLLTHQSRAIVADHLSVGSSGTTAALFDACSGFLDLLSRRNMILLCNAILLVVLRDAGLLASPADARHDGGDGGGAADSPVAASKASSRRRPHKTRSDIVVWRPTKLAVVAVLDADDNDGDDRLRRRRPTQRQEPATATTMAPSALPPAPAGEEKLSYDGLDDDHVSAGAIVVVDDVKISSPVPDSDHHRYSGENTYGRAYDEEEALDQCGGGGDDDDDVDDMNRRFEEFIANTKRKMQMESLQLQLVMKV</sequence>
<feature type="signal peptide" evidence="2">
    <location>
        <begin position="1"/>
        <end position="26"/>
    </location>
</feature>